<gene>
    <name evidence="1" type="ORF">GA0061080_11071</name>
</gene>
<organism evidence="1 2">
    <name type="scientific">Gilliamella intestini</name>
    <dbReference type="NCBI Taxonomy" id="1798183"/>
    <lineage>
        <taxon>Bacteria</taxon>
        <taxon>Pseudomonadati</taxon>
        <taxon>Pseudomonadota</taxon>
        <taxon>Gammaproteobacteria</taxon>
        <taxon>Orbales</taxon>
        <taxon>Orbaceae</taxon>
        <taxon>Gilliamella</taxon>
    </lineage>
</organism>
<evidence type="ECO:0000313" key="1">
    <source>
        <dbReference type="EMBL" id="SCC34732.1"/>
    </source>
</evidence>
<keyword evidence="2" id="KW-1185">Reference proteome</keyword>
<dbReference type="AlphaFoldDB" id="A0A1C4DTW6"/>
<dbReference type="RefSeq" id="WP_091126249.1">
    <property type="nucleotide sequence ID" value="NZ_FMBA01000107.1"/>
</dbReference>
<dbReference type="OrthoDB" id="9940870at2"/>
<dbReference type="Proteomes" id="UP000199698">
    <property type="component" value="Unassembled WGS sequence"/>
</dbReference>
<reference evidence="2" key="1">
    <citation type="submission" date="2016-08" db="EMBL/GenBank/DDBJ databases">
        <authorList>
            <person name="Varghese N."/>
            <person name="Submissions Spin"/>
        </authorList>
    </citation>
    <scope>NUCLEOTIDE SEQUENCE [LARGE SCALE GENOMIC DNA]</scope>
    <source>
        <strain evidence="2">R-53144</strain>
    </source>
</reference>
<name>A0A1C4DTW6_9GAMM</name>
<dbReference type="EMBL" id="FMBA01000107">
    <property type="protein sequence ID" value="SCC34732.1"/>
    <property type="molecule type" value="Genomic_DNA"/>
</dbReference>
<sequence>MNYKLDITNHYATMIHFDEMIGLNNFIKIPVITDELPSSYEINLENIAINLFNEEPYYNSILQQNSDSFIGKYEDPVVLLKKAKLIIKNTKCAQIVMVNKKDYFHSWRTQFLKNDLAIVCYAHSLNYPETMIYIRVIFSGSIELSFSDENMILHTVGYEVFIDEDEIKSINEKMRKKVISNQININNLKFNNKSSRLWDRDYFNKYFIQEEEFNYCCIAIKDYDGTDI</sequence>
<accession>A0A1C4DTW6</accession>
<proteinExistence type="predicted"/>
<protein>
    <submittedName>
        <fullName evidence="1">Uncharacterized protein</fullName>
    </submittedName>
</protein>
<evidence type="ECO:0000313" key="2">
    <source>
        <dbReference type="Proteomes" id="UP000199698"/>
    </source>
</evidence>